<organism evidence="3 4">
    <name type="scientific">Mugilogobius chulae</name>
    <name type="common">yellowstripe goby</name>
    <dbReference type="NCBI Taxonomy" id="88201"/>
    <lineage>
        <taxon>Eukaryota</taxon>
        <taxon>Metazoa</taxon>
        <taxon>Chordata</taxon>
        <taxon>Craniata</taxon>
        <taxon>Vertebrata</taxon>
        <taxon>Euteleostomi</taxon>
        <taxon>Actinopterygii</taxon>
        <taxon>Neopterygii</taxon>
        <taxon>Teleostei</taxon>
        <taxon>Neoteleostei</taxon>
        <taxon>Acanthomorphata</taxon>
        <taxon>Gobiaria</taxon>
        <taxon>Gobiiformes</taxon>
        <taxon>Gobioidei</taxon>
        <taxon>Gobiidae</taxon>
        <taxon>Gobionellinae</taxon>
        <taxon>Mugilogobius</taxon>
    </lineage>
</organism>
<accession>A0AAW0N5F4</accession>
<protein>
    <recommendedName>
        <fullName evidence="5">TNF family profile domain-containing protein</fullName>
    </recommendedName>
</protein>
<evidence type="ECO:0000256" key="2">
    <source>
        <dbReference type="SAM" id="Phobius"/>
    </source>
</evidence>
<dbReference type="EMBL" id="JBBPFD010000018">
    <property type="protein sequence ID" value="KAK7888964.1"/>
    <property type="molecule type" value="Genomic_DNA"/>
</dbReference>
<sequence length="210" mass="23329">MESQQQDVQLQMELLNHEPHVPPQSSSCVSRTMVVVSVLCLVSAICTCLLFFFVFRPACVQEPQSATALTAPTATTPPAPPTPPTEPTAGTVHFSIRLREIQQNERNQIFQAEKNGNYMIHGWLERNFMDSEIVKLVHICKGKLTLQKKIETGFICTSTQTLPSTTMSAGSFCSLNPNAYLGTPMATSMSMNYDQAEGLRWKQTGRFILD</sequence>
<comment type="caution">
    <text evidence="3">The sequence shown here is derived from an EMBL/GenBank/DDBJ whole genome shotgun (WGS) entry which is preliminary data.</text>
</comment>
<evidence type="ECO:0000313" key="3">
    <source>
        <dbReference type="EMBL" id="KAK7888964.1"/>
    </source>
</evidence>
<evidence type="ECO:0000313" key="4">
    <source>
        <dbReference type="Proteomes" id="UP001460270"/>
    </source>
</evidence>
<proteinExistence type="predicted"/>
<keyword evidence="2" id="KW-1133">Transmembrane helix</keyword>
<gene>
    <name evidence="3" type="ORF">WMY93_024524</name>
</gene>
<evidence type="ECO:0000256" key="1">
    <source>
        <dbReference type="SAM" id="MobiDB-lite"/>
    </source>
</evidence>
<dbReference type="Proteomes" id="UP001460270">
    <property type="component" value="Unassembled WGS sequence"/>
</dbReference>
<reference evidence="4" key="1">
    <citation type="submission" date="2024-04" db="EMBL/GenBank/DDBJ databases">
        <title>Salinicola lusitanus LLJ914,a marine bacterium isolated from the Okinawa Trough.</title>
        <authorList>
            <person name="Li J."/>
        </authorList>
    </citation>
    <scope>NUCLEOTIDE SEQUENCE [LARGE SCALE GENOMIC DNA]</scope>
</reference>
<keyword evidence="4" id="KW-1185">Reference proteome</keyword>
<evidence type="ECO:0008006" key="5">
    <source>
        <dbReference type="Google" id="ProtNLM"/>
    </source>
</evidence>
<name>A0AAW0N5F4_9GOBI</name>
<keyword evidence="2" id="KW-0812">Transmembrane</keyword>
<keyword evidence="2" id="KW-0472">Membrane</keyword>
<feature type="transmembrane region" description="Helical" evidence="2">
    <location>
        <begin position="34"/>
        <end position="55"/>
    </location>
</feature>
<feature type="compositionally biased region" description="Pro residues" evidence="1">
    <location>
        <begin position="75"/>
        <end position="86"/>
    </location>
</feature>
<feature type="region of interest" description="Disordered" evidence="1">
    <location>
        <begin position="68"/>
        <end position="89"/>
    </location>
</feature>
<dbReference type="AlphaFoldDB" id="A0AAW0N5F4"/>